<dbReference type="Proteomes" id="UP000275772">
    <property type="component" value="Unassembled WGS sequence"/>
</dbReference>
<reference evidence="2 3" key="1">
    <citation type="submission" date="2017-11" db="EMBL/GenBank/DDBJ databases">
        <authorList>
            <person name="Kracher B."/>
        </authorList>
    </citation>
    <scope>NUCLEOTIDE SEQUENCE [LARGE SCALE GENOMIC DNA]</scope>
    <source>
        <strain evidence="2 3">RACE1</strain>
    </source>
</reference>
<dbReference type="VEuPathDB" id="FungiDB:BLGHR1_13317"/>
<gene>
    <name evidence="2" type="ORF">BLGHR1_13317</name>
</gene>
<proteinExistence type="predicted"/>
<dbReference type="AlphaFoldDB" id="A0A383USJ6"/>
<evidence type="ECO:0000256" key="1">
    <source>
        <dbReference type="SAM" id="Phobius"/>
    </source>
</evidence>
<feature type="transmembrane region" description="Helical" evidence="1">
    <location>
        <begin position="26"/>
        <end position="45"/>
    </location>
</feature>
<name>A0A383USJ6_BLUHO</name>
<dbReference type="EMBL" id="UNSH01000042">
    <property type="protein sequence ID" value="SZF02535.1"/>
    <property type="molecule type" value="Genomic_DNA"/>
</dbReference>
<evidence type="ECO:0000313" key="3">
    <source>
        <dbReference type="Proteomes" id="UP000275772"/>
    </source>
</evidence>
<keyword evidence="1" id="KW-0812">Transmembrane</keyword>
<evidence type="ECO:0000313" key="2">
    <source>
        <dbReference type="EMBL" id="SZF02535.1"/>
    </source>
</evidence>
<organism evidence="2 3">
    <name type="scientific">Blumeria hordei</name>
    <name type="common">Barley powdery mildew</name>
    <name type="synonym">Blumeria graminis f. sp. hordei</name>
    <dbReference type="NCBI Taxonomy" id="2867405"/>
    <lineage>
        <taxon>Eukaryota</taxon>
        <taxon>Fungi</taxon>
        <taxon>Dikarya</taxon>
        <taxon>Ascomycota</taxon>
        <taxon>Pezizomycotina</taxon>
        <taxon>Leotiomycetes</taxon>
        <taxon>Erysiphales</taxon>
        <taxon>Erysiphaceae</taxon>
        <taxon>Blumeria</taxon>
    </lineage>
</organism>
<accession>A0A383USJ6</accession>
<protein>
    <submittedName>
        <fullName evidence="2">Uncharacterized protein</fullName>
    </submittedName>
</protein>
<keyword evidence="1" id="KW-0472">Membrane</keyword>
<keyword evidence="1" id="KW-1133">Transmembrane helix</keyword>
<sequence>MKFSTSNSSHVNGRYSRNYQNARLCWLYDFIIWSIFCLTCMVYLNRNSYSIFYLRDTEIDSGRLKINVGRFARLINLLLWGLETWHLQLP</sequence>